<evidence type="ECO:0000313" key="2">
    <source>
        <dbReference type="Proteomes" id="UP000034181"/>
    </source>
</evidence>
<name>A0A0G0K4C8_9BACT</name>
<reference evidence="1 2" key="1">
    <citation type="journal article" date="2015" name="Nature">
        <title>rRNA introns, odd ribosomes, and small enigmatic genomes across a large radiation of phyla.</title>
        <authorList>
            <person name="Brown C.T."/>
            <person name="Hug L.A."/>
            <person name="Thomas B.C."/>
            <person name="Sharon I."/>
            <person name="Castelle C.J."/>
            <person name="Singh A."/>
            <person name="Wilkins M.J."/>
            <person name="Williams K.H."/>
            <person name="Banfield J.F."/>
        </authorList>
    </citation>
    <scope>NUCLEOTIDE SEQUENCE [LARGE SCALE GENOMIC DNA]</scope>
</reference>
<protein>
    <recommendedName>
        <fullName evidence="3">DUF5666 domain-containing protein</fullName>
    </recommendedName>
</protein>
<dbReference type="EMBL" id="LBUZ01000058">
    <property type="protein sequence ID" value="KKQ73627.1"/>
    <property type="molecule type" value="Genomic_DNA"/>
</dbReference>
<evidence type="ECO:0008006" key="3">
    <source>
        <dbReference type="Google" id="ProtNLM"/>
    </source>
</evidence>
<gene>
    <name evidence="1" type="ORF">US96_C0058G0002</name>
</gene>
<dbReference type="Proteomes" id="UP000034181">
    <property type="component" value="Unassembled WGS sequence"/>
</dbReference>
<comment type="caution">
    <text evidence="1">The sequence shown here is derived from an EMBL/GenBank/DDBJ whole genome shotgun (WGS) entry which is preliminary data.</text>
</comment>
<dbReference type="AlphaFoldDB" id="A0A0G0K4C8"/>
<proteinExistence type="predicted"/>
<accession>A0A0G0K4C8</accession>
<evidence type="ECO:0000313" key="1">
    <source>
        <dbReference type="EMBL" id="KKQ73627.1"/>
    </source>
</evidence>
<sequence length="199" mass="21494">MPVSKSKNPTEFLRGEHGKFIGKVDPPLIDLKITNPVNYLKIWWAKVMGNEGIDVSFKVRPLTAITIALIVGSLGFGVGRLTVPEPFSKYVPFLATPEPLPTPNPWRNTAYTGVVRYSDTTKKYYLEVGPAAAGGETINLEAPANVALTKLVGKRILAVGQVNDAIKLLKVIDVSDLEVLPSLAIPIPTLPPSTIEPSL</sequence>
<organism evidence="1 2">
    <name type="scientific">Candidatus Woesebacteria bacterium GW2011_GWB1_38_5b</name>
    <dbReference type="NCBI Taxonomy" id="1618569"/>
    <lineage>
        <taxon>Bacteria</taxon>
        <taxon>Candidatus Woeseibacteriota</taxon>
    </lineage>
</organism>